<keyword evidence="6" id="KW-1185">Reference proteome</keyword>
<dbReference type="PANTHER" id="PTHR30265:SF7">
    <property type="entry name" value="TRANSCRIPTION ANTITERMINATION PROTEIN RFAH"/>
    <property type="match status" value="1"/>
</dbReference>
<evidence type="ECO:0000313" key="5">
    <source>
        <dbReference type="EMBL" id="PYB71281.1"/>
    </source>
</evidence>
<gene>
    <name evidence="5" type="ORF">DMY87_18150</name>
</gene>
<dbReference type="CDD" id="cd08000">
    <property type="entry name" value="NGN"/>
    <property type="match status" value="1"/>
</dbReference>
<dbReference type="PANTHER" id="PTHR30265">
    <property type="entry name" value="RHO-INTERACTING TRANSCRIPTION TERMINATION FACTOR NUSG"/>
    <property type="match status" value="1"/>
</dbReference>
<keyword evidence="2" id="KW-0805">Transcription regulation</keyword>
<dbReference type="Proteomes" id="UP000247536">
    <property type="component" value="Unassembled WGS sequence"/>
</dbReference>
<comment type="caution">
    <text evidence="5">The sequence shown here is derived from an EMBL/GenBank/DDBJ whole genome shotgun (WGS) entry which is preliminary data.</text>
</comment>
<evidence type="ECO:0000313" key="6">
    <source>
        <dbReference type="Proteomes" id="UP000247536"/>
    </source>
</evidence>
<evidence type="ECO:0000256" key="1">
    <source>
        <dbReference type="ARBA" id="ARBA00022814"/>
    </source>
</evidence>
<dbReference type="InterPro" id="IPR014722">
    <property type="entry name" value="Rib_uL2_dom2"/>
</dbReference>
<dbReference type="InterPro" id="IPR008991">
    <property type="entry name" value="Translation_prot_SH3-like_sf"/>
</dbReference>
<reference evidence="5 6" key="1">
    <citation type="submission" date="2018-06" db="EMBL/GenBank/DDBJ databases">
        <title>Rhizobium wuzhouense sp. nov., isolated from roots of Oryza officinalis.</title>
        <authorList>
            <person name="Yuan T."/>
        </authorList>
    </citation>
    <scope>NUCLEOTIDE SEQUENCE [LARGE SCALE GENOMIC DNA]</scope>
    <source>
        <strain evidence="5 6">W44</strain>
    </source>
</reference>
<evidence type="ECO:0000259" key="4">
    <source>
        <dbReference type="SMART" id="SM00738"/>
    </source>
</evidence>
<accession>A0ABX5NSL3</accession>
<dbReference type="InterPro" id="IPR006645">
    <property type="entry name" value="NGN-like_dom"/>
</dbReference>
<dbReference type="InterPro" id="IPR005824">
    <property type="entry name" value="KOW"/>
</dbReference>
<dbReference type="EMBL" id="QJRY01000007">
    <property type="protein sequence ID" value="PYB71281.1"/>
    <property type="molecule type" value="Genomic_DNA"/>
</dbReference>
<keyword evidence="3" id="KW-0804">Transcription</keyword>
<organism evidence="5 6">
    <name type="scientific">Rhizobium wuzhouense</name>
    <dbReference type="NCBI Taxonomy" id="1986026"/>
    <lineage>
        <taxon>Bacteria</taxon>
        <taxon>Pseudomonadati</taxon>
        <taxon>Pseudomonadota</taxon>
        <taxon>Alphaproteobacteria</taxon>
        <taxon>Hyphomicrobiales</taxon>
        <taxon>Rhizobiaceae</taxon>
        <taxon>Rhizobium/Agrobacterium group</taxon>
        <taxon>Rhizobium</taxon>
    </lineage>
</organism>
<dbReference type="CDD" id="cd06091">
    <property type="entry name" value="KOW_NusG"/>
    <property type="match status" value="1"/>
</dbReference>
<name>A0ABX5NSL3_9HYPH</name>
<feature type="domain" description="NusG-like N-terminal" evidence="4">
    <location>
        <begin position="64"/>
        <end position="162"/>
    </location>
</feature>
<dbReference type="SUPFAM" id="SSF82679">
    <property type="entry name" value="N-utilization substance G protein NusG, N-terminal domain"/>
    <property type="match status" value="1"/>
</dbReference>
<sequence>MHWTSFGRSWRHTRANMMQHRGIEGKVIEITERAIAKQERAICDQANRQDRFAAIRQATDNLPWFVVRTMTGCEQAVEKVLQDNAIEALVPMRKGKTWERRGRKMEGRPMPVIHGYVLVRFMPDAAAFEAVSCIDKVLGFLRMGEQAKPISHSEVKRFYQRAMAGEYDWKSTKLTYVAGEKVRITEGPFAGHIATVVTREERKDADLLVVTIEMFGTELPVNLPLALVEKL</sequence>
<dbReference type="SMART" id="SM00738">
    <property type="entry name" value="NGN"/>
    <property type="match status" value="1"/>
</dbReference>
<dbReference type="InterPro" id="IPR036735">
    <property type="entry name" value="NGN_dom_sf"/>
</dbReference>
<keyword evidence="1" id="KW-0889">Transcription antitermination</keyword>
<dbReference type="InterPro" id="IPR043425">
    <property type="entry name" value="NusG-like"/>
</dbReference>
<dbReference type="SUPFAM" id="SSF50104">
    <property type="entry name" value="Translation proteins SH3-like domain"/>
    <property type="match status" value="1"/>
</dbReference>
<proteinExistence type="predicted"/>
<protein>
    <submittedName>
        <fullName evidence="5">Antitermination protein NusG</fullName>
    </submittedName>
</protein>
<dbReference type="Pfam" id="PF02357">
    <property type="entry name" value="NusG"/>
    <property type="match status" value="1"/>
</dbReference>
<dbReference type="Gene3D" id="2.30.30.30">
    <property type="match status" value="1"/>
</dbReference>
<dbReference type="Gene3D" id="3.30.70.940">
    <property type="entry name" value="NusG, N-terminal domain"/>
    <property type="match status" value="1"/>
</dbReference>
<evidence type="ECO:0000256" key="2">
    <source>
        <dbReference type="ARBA" id="ARBA00023015"/>
    </source>
</evidence>
<dbReference type="Pfam" id="PF00467">
    <property type="entry name" value="KOW"/>
    <property type="match status" value="1"/>
</dbReference>
<evidence type="ECO:0000256" key="3">
    <source>
        <dbReference type="ARBA" id="ARBA00023163"/>
    </source>
</evidence>